<protein>
    <submittedName>
        <fullName evidence="1">7622_t:CDS:1</fullName>
    </submittedName>
</protein>
<proteinExistence type="predicted"/>
<reference evidence="1" key="1">
    <citation type="submission" date="2021-06" db="EMBL/GenBank/DDBJ databases">
        <authorList>
            <person name="Kallberg Y."/>
            <person name="Tangrot J."/>
            <person name="Rosling A."/>
        </authorList>
    </citation>
    <scope>NUCLEOTIDE SEQUENCE</scope>
    <source>
        <strain evidence="1">CL356</strain>
    </source>
</reference>
<organism evidence="1 2">
    <name type="scientific">Acaulospora colombiana</name>
    <dbReference type="NCBI Taxonomy" id="27376"/>
    <lineage>
        <taxon>Eukaryota</taxon>
        <taxon>Fungi</taxon>
        <taxon>Fungi incertae sedis</taxon>
        <taxon>Mucoromycota</taxon>
        <taxon>Glomeromycotina</taxon>
        <taxon>Glomeromycetes</taxon>
        <taxon>Diversisporales</taxon>
        <taxon>Acaulosporaceae</taxon>
        <taxon>Acaulospora</taxon>
    </lineage>
</organism>
<name>A0ACA9M6H6_9GLOM</name>
<accession>A0ACA9M6H6</accession>
<keyword evidence="2" id="KW-1185">Reference proteome</keyword>
<evidence type="ECO:0000313" key="1">
    <source>
        <dbReference type="EMBL" id="CAG8572949.1"/>
    </source>
</evidence>
<dbReference type="Proteomes" id="UP000789525">
    <property type="component" value="Unassembled WGS sequence"/>
</dbReference>
<dbReference type="EMBL" id="CAJVPT010010745">
    <property type="protein sequence ID" value="CAG8572949.1"/>
    <property type="molecule type" value="Genomic_DNA"/>
</dbReference>
<sequence length="519" mass="59064">MSSKKFKGLKSKSSKSSKNAKINVNKREVKILPIVNNVNEEDAEISEEDVEFFKEHAQYTEFLNKIDPVALHKQSIFITSHGNNGKDMNKGKPAKNPRLVKEIKNSPSSSSESESEGETEGPGSEENENPKADSDTEQEYEKTPRINRTWAHKEPVKLPIKLPDGKLQQQDPVARSEINTEDEVDESSTSASVFESAVEVNGRSEDDEKPLPDQRIPDKLYVIQKKEELADIAQKIIENPEKNIGELKALREIATDQRLTIRRLALLVQLAVYKDIIPGYRIRQLTDKEKTAQAVVDKDEREKLHTETLKLVFIAYFRILKHASSSPLLLPVLEGLAKLFAHLINVDFFNDLLESLKKIMGSALDFVDDDYSRRMDTRKGEALNVDLKDFYAQLYKLLIPLALNVNIEERKQSLESGSERECSNAHSMATEYQLLMKGFDFMFFRRRTQQSKLDALLTSDDRVCSGIYRPELDDPELCNPFATSLWELSLLETHYDPKVRAAARALSTTTKENGMFVKR</sequence>
<comment type="caution">
    <text evidence="1">The sequence shown here is derived from an EMBL/GenBank/DDBJ whole genome shotgun (WGS) entry which is preliminary data.</text>
</comment>
<gene>
    <name evidence="1" type="ORF">ACOLOM_LOCUS5669</name>
</gene>
<evidence type="ECO:0000313" key="2">
    <source>
        <dbReference type="Proteomes" id="UP000789525"/>
    </source>
</evidence>